<dbReference type="Pfam" id="PF16944">
    <property type="entry name" value="KCH"/>
    <property type="match status" value="1"/>
</dbReference>
<dbReference type="PANTHER" id="PTHR36424">
    <property type="entry name" value="PHEROMONE-REGULATED MEMBRANE PROTEIN 6"/>
    <property type="match status" value="1"/>
</dbReference>
<comment type="caution">
    <text evidence="3">The sequence shown here is derived from an EMBL/GenBank/DDBJ whole genome shotgun (WGS) entry which is preliminary data.</text>
</comment>
<feature type="compositionally biased region" description="Low complexity" evidence="1">
    <location>
        <begin position="731"/>
        <end position="755"/>
    </location>
</feature>
<feature type="region of interest" description="Disordered" evidence="1">
    <location>
        <begin position="864"/>
        <end position="921"/>
    </location>
</feature>
<feature type="compositionally biased region" description="Low complexity" evidence="1">
    <location>
        <begin position="478"/>
        <end position="490"/>
    </location>
</feature>
<protein>
    <submittedName>
        <fullName evidence="3">Uncharacterized protein</fullName>
    </submittedName>
</protein>
<keyword evidence="2" id="KW-0812">Transmembrane</keyword>
<feature type="region of interest" description="Disordered" evidence="1">
    <location>
        <begin position="636"/>
        <end position="681"/>
    </location>
</feature>
<feature type="region of interest" description="Disordered" evidence="1">
    <location>
        <begin position="417"/>
        <end position="465"/>
    </location>
</feature>
<feature type="compositionally biased region" description="Polar residues" evidence="1">
    <location>
        <begin position="417"/>
        <end position="427"/>
    </location>
</feature>
<evidence type="ECO:0000313" key="4">
    <source>
        <dbReference type="Proteomes" id="UP000696485"/>
    </source>
</evidence>
<feature type="compositionally biased region" description="Low complexity" evidence="1">
    <location>
        <begin position="783"/>
        <end position="800"/>
    </location>
</feature>
<name>A0A9P5SEJ0_9FUNG</name>
<dbReference type="GO" id="GO:0005886">
    <property type="term" value="C:plasma membrane"/>
    <property type="evidence" value="ECO:0007669"/>
    <property type="project" value="InterPro"/>
</dbReference>
<feature type="region of interest" description="Disordered" evidence="1">
    <location>
        <begin position="359"/>
        <end position="379"/>
    </location>
</feature>
<feature type="transmembrane region" description="Helical" evidence="2">
    <location>
        <begin position="77"/>
        <end position="95"/>
    </location>
</feature>
<dbReference type="PANTHER" id="PTHR36424:SF1">
    <property type="entry name" value="LOW AFFINITY K(+) TRANSPORTER 1-RELATED"/>
    <property type="match status" value="1"/>
</dbReference>
<gene>
    <name evidence="3" type="ORF">BG006_000153</name>
</gene>
<feature type="region of interest" description="Disordered" evidence="1">
    <location>
        <begin position="779"/>
        <end position="808"/>
    </location>
</feature>
<dbReference type="AlphaFoldDB" id="A0A9P5SEJ0"/>
<feature type="compositionally biased region" description="Basic and acidic residues" evidence="1">
    <location>
        <begin position="670"/>
        <end position="679"/>
    </location>
</feature>
<feature type="compositionally biased region" description="Basic and acidic residues" evidence="1">
    <location>
        <begin position="270"/>
        <end position="280"/>
    </location>
</feature>
<sequence length="942" mass="105909">MPQPKWKTEQVPSHTFEFINIADFHNNSPWARLRYTWVWIMFFKAILVLGGDIWTCTILIISGDWTSDIKPTIDISIARWIFTACILLSFLLLATDFRKANKVIKSQDISYAVSNKIVSGFYCLQKFNYFCFIEKIHNSSKLHDKLCFFVFFQLKGWKHLVIQAPRQVINIMTLIAFMKALGFDVTNLDDVAQLLPSLKTADKFTFCVMVFTSLMFIFSSIATLIAVILWIPLVAKVQGNLKEYVCHKMDKRIDAIIKKTTKERAKKLKRQEELEIKEEMSNNGRNGGGTSGSSKKSPAPLPKRPKPTLPDIDVILANASEDIGLPARTYPTRTHTMPEQAQHIRQHQFNYNHDYNRHLHQSQHQHHHHSNLPGEYTYHDGSPYGAVPFLNTSQRSFGSSSSPSLAHANYHYQQHLEYSSSPPQRHQTPVRHTSRASANSNRTDGSSPILHPNSIGRAPSIQGTGRVLPHHQASRFYTQQQQFQQSYQSRHLQHPDNSAPPSQLQPVHSQQYHDTNPHTSFQRSNTGDLEQWPAYYGFTVENTLSETPSSTEHFPEYRPDSGVLPNTNDPYYVQMTSLKVECRDDNLNGYSEEIRHGLVRTQSKSGDKVYRPDKTEIEQYDSLYKGITESLLRAKANRSMSVQSKSSGASTSTRYEPSYAASLRQHHQQQHQDTHRRTESPILGEAQGIDGMLQTLRHQTSFESRCLEPLSYQDPDRPVSFLIPPQPTFMSANGASGSSNAGSSRQSPSSSPQRSYGRPLHQPASPAASHISLIRVSTEQLRTQTPTSSSTSNTRPASPSCSIPLREFAPVPRDGKQELGQIPVSPPPTLPLPPVPVVATAIVSPTEPLRIEDVIDDIASTLASPEKTQNPQSLTTSSSVFSPGEYGTRGETPTVSTPAMASNLGQRTEYFQNHDESSHKVEVTDEIMDARKESLDIRVCSR</sequence>
<feature type="region of interest" description="Disordered" evidence="1">
    <location>
        <begin position="478"/>
        <end position="526"/>
    </location>
</feature>
<feature type="compositionally biased region" description="Polar residues" evidence="1">
    <location>
        <begin position="495"/>
        <end position="526"/>
    </location>
</feature>
<feature type="compositionally biased region" description="Basic and acidic residues" evidence="1">
    <location>
        <begin position="912"/>
        <end position="921"/>
    </location>
</feature>
<evidence type="ECO:0000256" key="2">
    <source>
        <dbReference type="SAM" id="Phobius"/>
    </source>
</evidence>
<keyword evidence="4" id="KW-1185">Reference proteome</keyword>
<feature type="compositionally biased region" description="Polar residues" evidence="1">
    <location>
        <begin position="638"/>
        <end position="655"/>
    </location>
</feature>
<feature type="transmembrane region" description="Helical" evidence="2">
    <location>
        <begin position="37"/>
        <end position="61"/>
    </location>
</feature>
<accession>A0A9P5SEJ0</accession>
<keyword evidence="2" id="KW-1133">Transmembrane helix</keyword>
<feature type="compositionally biased region" description="Basic residues" evidence="1">
    <location>
        <begin position="359"/>
        <end position="370"/>
    </location>
</feature>
<evidence type="ECO:0000256" key="1">
    <source>
        <dbReference type="SAM" id="MobiDB-lite"/>
    </source>
</evidence>
<keyword evidence="2" id="KW-0472">Membrane</keyword>
<feature type="compositionally biased region" description="Polar residues" evidence="1">
    <location>
        <begin position="891"/>
        <end position="911"/>
    </location>
</feature>
<feature type="region of interest" description="Disordered" evidence="1">
    <location>
        <begin position="710"/>
        <end position="767"/>
    </location>
</feature>
<proteinExistence type="predicted"/>
<dbReference type="Proteomes" id="UP000696485">
    <property type="component" value="Unassembled WGS sequence"/>
</dbReference>
<feature type="transmembrane region" description="Helical" evidence="2">
    <location>
        <begin position="204"/>
        <end position="231"/>
    </location>
</feature>
<feature type="compositionally biased region" description="Polar residues" evidence="1">
    <location>
        <begin position="864"/>
        <end position="881"/>
    </location>
</feature>
<dbReference type="EMBL" id="JAAAUY010001014">
    <property type="protein sequence ID" value="KAF9324875.1"/>
    <property type="molecule type" value="Genomic_DNA"/>
</dbReference>
<dbReference type="InterPro" id="IPR031606">
    <property type="entry name" value="Kch1/2"/>
</dbReference>
<dbReference type="GO" id="GO:0015079">
    <property type="term" value="F:potassium ion transmembrane transporter activity"/>
    <property type="evidence" value="ECO:0007669"/>
    <property type="project" value="InterPro"/>
</dbReference>
<organism evidence="3 4">
    <name type="scientific">Podila minutissima</name>
    <dbReference type="NCBI Taxonomy" id="64525"/>
    <lineage>
        <taxon>Eukaryota</taxon>
        <taxon>Fungi</taxon>
        <taxon>Fungi incertae sedis</taxon>
        <taxon>Mucoromycota</taxon>
        <taxon>Mortierellomycotina</taxon>
        <taxon>Mortierellomycetes</taxon>
        <taxon>Mortierellales</taxon>
        <taxon>Mortierellaceae</taxon>
        <taxon>Podila</taxon>
    </lineage>
</organism>
<feature type="region of interest" description="Disordered" evidence="1">
    <location>
        <begin position="267"/>
        <end position="309"/>
    </location>
</feature>
<feature type="compositionally biased region" description="Polar residues" evidence="1">
    <location>
        <begin position="435"/>
        <end position="446"/>
    </location>
</feature>
<evidence type="ECO:0000313" key="3">
    <source>
        <dbReference type="EMBL" id="KAF9324875.1"/>
    </source>
</evidence>
<feature type="region of interest" description="Disordered" evidence="1">
    <location>
        <begin position="545"/>
        <end position="566"/>
    </location>
</feature>
<reference evidence="3" key="1">
    <citation type="journal article" date="2020" name="Fungal Divers.">
        <title>Resolving the Mortierellaceae phylogeny through synthesis of multi-gene phylogenetics and phylogenomics.</title>
        <authorList>
            <person name="Vandepol N."/>
            <person name="Liber J."/>
            <person name="Desiro A."/>
            <person name="Na H."/>
            <person name="Kennedy M."/>
            <person name="Barry K."/>
            <person name="Grigoriev I.V."/>
            <person name="Miller A.N."/>
            <person name="O'Donnell K."/>
            <person name="Stajich J.E."/>
            <person name="Bonito G."/>
        </authorList>
    </citation>
    <scope>NUCLEOTIDE SEQUENCE</scope>
    <source>
        <strain evidence="3">NVP1</strain>
    </source>
</reference>